<name>A0A7G9RTP7_9BURK</name>
<keyword evidence="1" id="KW-1133">Transmembrane helix</keyword>
<sequence>MRLSRSSMAAGLRPGLERPPLSREDRGRLLRASLLLSVLYCGAIIVITTVIRGVLGGESYGLTPFRVGLFILAEALLLLVSYVLLLNRGRRLRRMAGISVLLSVAAASAYGLVDQAINMHETRQGAFDARDFGYNVLYGAALIFGWCSLFVAFLFSFDLIERERRIHAWREEALEAQMRALRYQVNPHFLFNTMNSAVGLMEEGAVERAQIMLLSLSNYLRTTLMLDPLSDLSLSDELALQRQYLDIERERFSDRMQLHIDVPQPLGHALVPALILQPLLENAVKHGVCTVPGAAEIALTARSAGDRLVLTVENDFRPESGTRARGAGIGLVNVRQRLEAHYPGQAELAIEPGLASRRFRVTVNLPLRGV</sequence>
<dbReference type="InterPro" id="IPR036890">
    <property type="entry name" value="HATPase_C_sf"/>
</dbReference>
<dbReference type="GO" id="GO:0016020">
    <property type="term" value="C:membrane"/>
    <property type="evidence" value="ECO:0007669"/>
    <property type="project" value="InterPro"/>
</dbReference>
<reference evidence="3 4" key="1">
    <citation type="submission" date="2020-08" db="EMBL/GenBank/DDBJ databases">
        <title>Genome sequence of Diaphorobacter ruginosibacter DSM 27467T.</title>
        <authorList>
            <person name="Hyun D.-W."/>
            <person name="Bae J.-W."/>
        </authorList>
    </citation>
    <scope>NUCLEOTIDE SEQUENCE [LARGE SCALE GENOMIC DNA]</scope>
    <source>
        <strain evidence="3 4">DSM 27467</strain>
    </source>
</reference>
<gene>
    <name evidence="3" type="ORF">H9K76_09325</name>
</gene>
<dbReference type="GO" id="GO:0000155">
    <property type="term" value="F:phosphorelay sensor kinase activity"/>
    <property type="evidence" value="ECO:0007669"/>
    <property type="project" value="InterPro"/>
</dbReference>
<keyword evidence="3" id="KW-0418">Kinase</keyword>
<feature type="transmembrane region" description="Helical" evidence="1">
    <location>
        <begin position="137"/>
        <end position="160"/>
    </location>
</feature>
<dbReference type="Proteomes" id="UP000515811">
    <property type="component" value="Chromosome"/>
</dbReference>
<dbReference type="Pfam" id="PF06580">
    <property type="entry name" value="His_kinase"/>
    <property type="match status" value="1"/>
</dbReference>
<dbReference type="AlphaFoldDB" id="A0A7G9RTP7"/>
<organism evidence="3 4">
    <name type="scientific">Diaphorobacter ruginosibacter</name>
    <dbReference type="NCBI Taxonomy" id="1715720"/>
    <lineage>
        <taxon>Bacteria</taxon>
        <taxon>Pseudomonadati</taxon>
        <taxon>Pseudomonadota</taxon>
        <taxon>Betaproteobacteria</taxon>
        <taxon>Burkholderiales</taxon>
        <taxon>Comamonadaceae</taxon>
        <taxon>Diaphorobacter</taxon>
    </lineage>
</organism>
<evidence type="ECO:0000313" key="3">
    <source>
        <dbReference type="EMBL" id="QNN58972.1"/>
    </source>
</evidence>
<keyword evidence="4" id="KW-1185">Reference proteome</keyword>
<feature type="domain" description="Signal transduction histidine kinase internal region" evidence="2">
    <location>
        <begin position="176"/>
        <end position="255"/>
    </location>
</feature>
<feature type="transmembrane region" description="Helical" evidence="1">
    <location>
        <begin position="67"/>
        <end position="86"/>
    </location>
</feature>
<keyword evidence="3" id="KW-0808">Transferase</keyword>
<evidence type="ECO:0000256" key="1">
    <source>
        <dbReference type="SAM" id="Phobius"/>
    </source>
</evidence>
<dbReference type="EMBL" id="CP060714">
    <property type="protein sequence ID" value="QNN58972.1"/>
    <property type="molecule type" value="Genomic_DNA"/>
</dbReference>
<dbReference type="Gene3D" id="3.30.565.10">
    <property type="entry name" value="Histidine kinase-like ATPase, C-terminal domain"/>
    <property type="match status" value="1"/>
</dbReference>
<dbReference type="SUPFAM" id="SSF55874">
    <property type="entry name" value="ATPase domain of HSP90 chaperone/DNA topoisomerase II/histidine kinase"/>
    <property type="match status" value="1"/>
</dbReference>
<dbReference type="KEGG" id="drg:H9K76_09325"/>
<keyword evidence="1" id="KW-0472">Membrane</keyword>
<evidence type="ECO:0000259" key="2">
    <source>
        <dbReference type="Pfam" id="PF06580"/>
    </source>
</evidence>
<accession>A0A7G9RTP7</accession>
<feature type="transmembrane region" description="Helical" evidence="1">
    <location>
        <begin position="32"/>
        <end position="55"/>
    </location>
</feature>
<keyword evidence="1" id="KW-0812">Transmembrane</keyword>
<dbReference type="InterPro" id="IPR050640">
    <property type="entry name" value="Bact_2-comp_sensor_kinase"/>
</dbReference>
<proteinExistence type="predicted"/>
<dbReference type="PANTHER" id="PTHR34220:SF7">
    <property type="entry name" value="SENSOR HISTIDINE KINASE YPDA"/>
    <property type="match status" value="1"/>
</dbReference>
<evidence type="ECO:0000313" key="4">
    <source>
        <dbReference type="Proteomes" id="UP000515811"/>
    </source>
</evidence>
<dbReference type="InterPro" id="IPR010559">
    <property type="entry name" value="Sig_transdc_His_kin_internal"/>
</dbReference>
<dbReference type="PANTHER" id="PTHR34220">
    <property type="entry name" value="SENSOR HISTIDINE KINASE YPDA"/>
    <property type="match status" value="1"/>
</dbReference>
<protein>
    <submittedName>
        <fullName evidence="3">Histidine kinase</fullName>
    </submittedName>
</protein>